<feature type="domain" description="YcaO" evidence="1">
    <location>
        <begin position="267"/>
        <end position="585"/>
    </location>
</feature>
<dbReference type="InterPro" id="IPR003776">
    <property type="entry name" value="YcaO-like_dom"/>
</dbReference>
<evidence type="ECO:0000313" key="3">
    <source>
        <dbReference type="Proteomes" id="UP000009173"/>
    </source>
</evidence>
<reference evidence="3" key="1">
    <citation type="journal article" date="2009" name="Environ. Microbiol.">
        <title>Contribution of mobile genetic elements to Desulfovibrio vulgaris genome plasticity.</title>
        <authorList>
            <person name="Walker C.B."/>
            <person name="Stolyar S."/>
            <person name="Chivian D."/>
            <person name="Pinel N."/>
            <person name="Gabster J.A."/>
            <person name="Dehal P.S."/>
            <person name="He Z."/>
            <person name="Yang Z.K."/>
            <person name="Yen H.C."/>
            <person name="Zhou J."/>
            <person name="Wall J.D."/>
            <person name="Hazen T.C."/>
            <person name="Arkin A.P."/>
            <person name="Stahl D.A."/>
        </authorList>
    </citation>
    <scope>NUCLEOTIDE SEQUENCE [LARGE SCALE GENOMIC DNA]</scope>
    <source>
        <strain evidence="3">DP4</strain>
    </source>
</reference>
<dbReference type="Gene3D" id="3.30.1330.230">
    <property type="match status" value="1"/>
</dbReference>
<dbReference type="AlphaFoldDB" id="A0A0H3A9J4"/>
<dbReference type="HOGENOM" id="CLU_035119_0_0_7"/>
<evidence type="ECO:0000313" key="2">
    <source>
        <dbReference type="EMBL" id="ABM28852.1"/>
    </source>
</evidence>
<dbReference type="PANTHER" id="PTHR37809:SF1">
    <property type="entry name" value="RIBOSOMAL PROTEIN S12 METHYLTHIOTRANSFERASE ACCESSORY FACTOR YCAO"/>
    <property type="match status" value="1"/>
</dbReference>
<dbReference type="EMBL" id="CP000527">
    <property type="protein sequence ID" value="ABM28852.1"/>
    <property type="molecule type" value="Genomic_DNA"/>
</dbReference>
<dbReference type="RefSeq" id="WP_011792498.1">
    <property type="nucleotide sequence ID" value="NC_008751.1"/>
</dbReference>
<evidence type="ECO:0000259" key="1">
    <source>
        <dbReference type="PROSITE" id="PS51664"/>
    </source>
</evidence>
<dbReference type="Proteomes" id="UP000009173">
    <property type="component" value="Chromosome"/>
</dbReference>
<dbReference type="Pfam" id="PF02624">
    <property type="entry name" value="YcaO"/>
    <property type="match status" value="2"/>
</dbReference>
<dbReference type="PANTHER" id="PTHR37809">
    <property type="entry name" value="RIBOSOMAL PROTEIN S12 METHYLTHIOTRANSFERASE ACCESSORY FACTOR YCAO"/>
    <property type="match status" value="1"/>
</dbReference>
<proteinExistence type="predicted"/>
<protein>
    <recommendedName>
        <fullName evidence="1">YcaO domain-containing protein</fullName>
    </recommendedName>
</protein>
<dbReference type="KEGG" id="dvl:Dvul_1835"/>
<sequence length="585" mass="63866">MSASTRPTSPLAYSYTHTGTEATTGYFSCEPPQDMTMEQALAWLAVHPMDDFMHRHLLRRLGEMSPEELAKLGPTLQASPVLEALFCELCALAPEGSPLRATLTEILEGLSTTSEASPAAIAERLGAYTPLPYIGWAALPDRELHQAWCRLFSDNIQNHRMLPHPEDNDLAPLYADEEPATRPEPPITAVHARLAAAPGTPWSRPPAHETAQKALEVLVENDIIAGVEMRHEASLSPIALLRRWRLDLGVRNGGLAYTLRGEATTYGRGLSLADARASYAMEMVERASSYANVGPEGILGLTRPQPLRKARHSELVAEGLAVLDPNAIPLEVPYRDQPIHWLTGHASEANGNAPTLVPAQMVYLFCNLDEVALFTSSSSTGLASGNTLAEAKVAALTEILERDAEATTPYDRARCFRPATDDPLLRSLLEDYAARGIQIQMQDMTTEWGIPCYTCFVMSSRGKLARGTGAGLDGRRAAISALTETPYPYPRGGASGPGLRGLPERKLEDLPSFTLESPERNLALLEETLASTGHHPVYVELTRADLGLPVVKALIPGLELTADFDDCTRISRRLYRNYLRMGYDI</sequence>
<organism evidence="2 3">
    <name type="scientific">Nitratidesulfovibrio vulgaris (strain DP4)</name>
    <name type="common">Desulfovibrio vulgaris</name>
    <dbReference type="NCBI Taxonomy" id="391774"/>
    <lineage>
        <taxon>Bacteria</taxon>
        <taxon>Pseudomonadati</taxon>
        <taxon>Thermodesulfobacteriota</taxon>
        <taxon>Desulfovibrionia</taxon>
        <taxon>Desulfovibrionales</taxon>
        <taxon>Desulfovibrionaceae</taxon>
        <taxon>Nitratidesulfovibrio</taxon>
    </lineage>
</organism>
<dbReference type="PROSITE" id="PS51664">
    <property type="entry name" value="YCAO"/>
    <property type="match status" value="1"/>
</dbReference>
<gene>
    <name evidence="2" type="ordered locus">Dvul_1835</name>
</gene>
<accession>A0A0H3A9J4</accession>
<name>A0A0H3A9J4_NITV4</name>